<dbReference type="Proteomes" id="UP001172386">
    <property type="component" value="Unassembled WGS sequence"/>
</dbReference>
<dbReference type="EMBL" id="JAPDRQ010000014">
    <property type="protein sequence ID" value="KAJ9662626.1"/>
    <property type="molecule type" value="Genomic_DNA"/>
</dbReference>
<proteinExistence type="predicted"/>
<evidence type="ECO:0000313" key="1">
    <source>
        <dbReference type="EMBL" id="KAJ9662626.1"/>
    </source>
</evidence>
<reference evidence="1" key="1">
    <citation type="submission" date="2022-10" db="EMBL/GenBank/DDBJ databases">
        <title>Culturing micro-colonial fungi from biological soil crusts in the Mojave desert and describing Neophaeococcomyces mojavensis, and introducing the new genera and species Taxawa tesnikishii.</title>
        <authorList>
            <person name="Kurbessoian T."/>
            <person name="Stajich J.E."/>
        </authorList>
    </citation>
    <scope>NUCLEOTIDE SEQUENCE</scope>
    <source>
        <strain evidence="1">JES_112</strain>
    </source>
</reference>
<name>A0ACC3AHZ4_9EURO</name>
<organism evidence="1 2">
    <name type="scientific">Neophaeococcomyces mojaviensis</name>
    <dbReference type="NCBI Taxonomy" id="3383035"/>
    <lineage>
        <taxon>Eukaryota</taxon>
        <taxon>Fungi</taxon>
        <taxon>Dikarya</taxon>
        <taxon>Ascomycota</taxon>
        <taxon>Pezizomycotina</taxon>
        <taxon>Eurotiomycetes</taxon>
        <taxon>Chaetothyriomycetidae</taxon>
        <taxon>Chaetothyriales</taxon>
        <taxon>Chaetothyriales incertae sedis</taxon>
        <taxon>Neophaeococcomyces</taxon>
    </lineage>
</organism>
<sequence length="446" mass="50785">MPSKPLHLSDKAALPFKTTNKSRRQQLHIKQKQARDALRRAERFSRKKEESKNPRLREERLRNNVPQTLESKRKWDEVEDEPENGGLGIAFNVERLKRRKLAEEQELLDAGSDAVEEDVEGIDGKEQSDHDSMLDEDEDAEDDGELEDDEDLEPPEDPTAGEALPTKSQLRSATARSKPRASSPPARSTTSTNLSLAPAALTAKFPTLFLPPDEQPPTPQILVTTSINSTLHREASILTNLLPNSKYVRRSSHRYGHKFSIREIASFAAKREYTTLVVLEEDMKRPSGLIIVHLPIGPTFHFTITNWYEGKSLPGHGNPTSHIPELILNNFTTPLGLLTAHLFRSMYPSQPEIQGRQVVTLHNQRDFIFLRRHRYVFREKKERERSVVGADGKEMKGAEGIRTGLQELGPRLTLKLRRVDKGIQRASGQEWEWKGKTDRVRTKFQL</sequence>
<accession>A0ACC3AHZ4</accession>
<evidence type="ECO:0000313" key="2">
    <source>
        <dbReference type="Proteomes" id="UP001172386"/>
    </source>
</evidence>
<comment type="caution">
    <text evidence="1">The sequence shown here is derived from an EMBL/GenBank/DDBJ whole genome shotgun (WGS) entry which is preliminary data.</text>
</comment>
<gene>
    <name evidence="1" type="primary">RPF1</name>
    <name evidence="1" type="ORF">H2198_001298</name>
</gene>
<protein>
    <submittedName>
        <fullName evidence="1">Ribosome production factor 1</fullName>
    </submittedName>
</protein>
<keyword evidence="2" id="KW-1185">Reference proteome</keyword>